<dbReference type="EMBL" id="BOOC01000007">
    <property type="protein sequence ID" value="GIH39372.1"/>
    <property type="molecule type" value="Genomic_DNA"/>
</dbReference>
<accession>A0ABQ4FX18</accession>
<feature type="domain" description="N-acetyltransferase" evidence="1">
    <location>
        <begin position="135"/>
        <end position="271"/>
    </location>
</feature>
<name>A0ABQ4FX18_9ACTN</name>
<keyword evidence="3" id="KW-1185">Reference proteome</keyword>
<dbReference type="InterPro" id="IPR000182">
    <property type="entry name" value="GNAT_dom"/>
</dbReference>
<dbReference type="CDD" id="cd04301">
    <property type="entry name" value="NAT_SF"/>
    <property type="match status" value="1"/>
</dbReference>
<dbReference type="PROSITE" id="PS51186">
    <property type="entry name" value="GNAT"/>
    <property type="match status" value="1"/>
</dbReference>
<evidence type="ECO:0000313" key="3">
    <source>
        <dbReference type="Proteomes" id="UP000603904"/>
    </source>
</evidence>
<dbReference type="SUPFAM" id="SSF55729">
    <property type="entry name" value="Acyl-CoA N-acyltransferases (Nat)"/>
    <property type="match status" value="1"/>
</dbReference>
<dbReference type="InterPro" id="IPR016181">
    <property type="entry name" value="Acyl_CoA_acyltransferase"/>
</dbReference>
<dbReference type="Gene3D" id="3.40.630.30">
    <property type="match status" value="1"/>
</dbReference>
<dbReference type="Proteomes" id="UP000603904">
    <property type="component" value="Unassembled WGS sequence"/>
</dbReference>
<sequence>MTWRFTSDPGEFAEVAEPWLLRDPVRNTVPLTVSRGIRGGQFVEDPLLGWLEEGGDVVAAVLHTPPRPLLLADVPLGTLPSLAATLIERDQVIPGVSGPLAAAEAFARAWWRPVRGRRSERLFRLGTLEAATAPGKARTVPADEIPQAVDWFRAFQQEAHVEAGADPTPVVSARVNREELLWWEDEGRPVSLAGVSAPIAAMSRVGPVYTPPDLRRRGYGAAVTHAATRKALDEGADEVLLFTDLANPTSNSIYRKLGYRPIDDYATIHFA</sequence>
<reference evidence="2 3" key="1">
    <citation type="submission" date="2021-01" db="EMBL/GenBank/DDBJ databases">
        <title>Whole genome shotgun sequence of Microbispora corallina NBRC 16416.</title>
        <authorList>
            <person name="Komaki H."/>
            <person name="Tamura T."/>
        </authorList>
    </citation>
    <scope>NUCLEOTIDE SEQUENCE [LARGE SCALE GENOMIC DNA]</scope>
    <source>
        <strain evidence="2 3">NBRC 16416</strain>
    </source>
</reference>
<protein>
    <submittedName>
        <fullName evidence="2">Acetyltransferase</fullName>
    </submittedName>
</protein>
<comment type="caution">
    <text evidence="2">The sequence shown here is derived from an EMBL/GenBank/DDBJ whole genome shotgun (WGS) entry which is preliminary data.</text>
</comment>
<evidence type="ECO:0000313" key="2">
    <source>
        <dbReference type="EMBL" id="GIH39372.1"/>
    </source>
</evidence>
<gene>
    <name evidence="2" type="ORF">Mco01_23720</name>
</gene>
<dbReference type="RefSeq" id="WP_204056911.1">
    <property type="nucleotide sequence ID" value="NZ_BAAAGP010000015.1"/>
</dbReference>
<evidence type="ECO:0000259" key="1">
    <source>
        <dbReference type="PROSITE" id="PS51186"/>
    </source>
</evidence>
<dbReference type="InterPro" id="IPR013653">
    <property type="entry name" value="GCN5-like_dom"/>
</dbReference>
<dbReference type="Pfam" id="PF08445">
    <property type="entry name" value="FR47"/>
    <property type="match status" value="1"/>
</dbReference>
<proteinExistence type="predicted"/>
<organism evidence="2 3">
    <name type="scientific">Microbispora corallina</name>
    <dbReference type="NCBI Taxonomy" id="83302"/>
    <lineage>
        <taxon>Bacteria</taxon>
        <taxon>Bacillati</taxon>
        <taxon>Actinomycetota</taxon>
        <taxon>Actinomycetes</taxon>
        <taxon>Streptosporangiales</taxon>
        <taxon>Streptosporangiaceae</taxon>
        <taxon>Microbispora</taxon>
    </lineage>
</organism>